<keyword evidence="3" id="KW-1185">Reference proteome</keyword>
<dbReference type="EMBL" id="JARJLG010000149">
    <property type="protein sequence ID" value="KAJ7736368.1"/>
    <property type="molecule type" value="Genomic_DNA"/>
</dbReference>
<sequence>MPMTSFFPFTVLAAAAVLVLFIAHVPDISAHSSTMSSHELGDRYTTRIWANTTVVTFGRRRFSWTIEGKCMNAMGNARDRAHFLETRHSVASPIENVLHKVLAQPDRRPPLFGSELGRLCFVREVGRAVIMGTRVGRNFLFVGLHCRWGYGKAMLPTDLRQGVNQSPAWISEAVVAIVDVDVHAPDSSNVTVEKSQTKSVHGVDGNELCQALLAC</sequence>
<evidence type="ECO:0000313" key="3">
    <source>
        <dbReference type="Proteomes" id="UP001215280"/>
    </source>
</evidence>
<comment type="caution">
    <text evidence="2">The sequence shown here is derived from an EMBL/GenBank/DDBJ whole genome shotgun (WGS) entry which is preliminary data.</text>
</comment>
<gene>
    <name evidence="2" type="ORF">DFH07DRAFT_779714</name>
</gene>
<dbReference type="AlphaFoldDB" id="A0AAD7I8G0"/>
<protein>
    <submittedName>
        <fullName evidence="2">Uncharacterized protein</fullName>
    </submittedName>
</protein>
<feature type="chain" id="PRO_5042151306" evidence="1">
    <location>
        <begin position="31"/>
        <end position="215"/>
    </location>
</feature>
<evidence type="ECO:0000256" key="1">
    <source>
        <dbReference type="SAM" id="SignalP"/>
    </source>
</evidence>
<evidence type="ECO:0000313" key="2">
    <source>
        <dbReference type="EMBL" id="KAJ7736368.1"/>
    </source>
</evidence>
<accession>A0AAD7I8G0</accession>
<reference evidence="2" key="1">
    <citation type="submission" date="2023-03" db="EMBL/GenBank/DDBJ databases">
        <title>Massive genome expansion in bonnet fungi (Mycena s.s.) driven by repeated elements and novel gene families across ecological guilds.</title>
        <authorList>
            <consortium name="Lawrence Berkeley National Laboratory"/>
            <person name="Harder C.B."/>
            <person name="Miyauchi S."/>
            <person name="Viragh M."/>
            <person name="Kuo A."/>
            <person name="Thoen E."/>
            <person name="Andreopoulos B."/>
            <person name="Lu D."/>
            <person name="Skrede I."/>
            <person name="Drula E."/>
            <person name="Henrissat B."/>
            <person name="Morin E."/>
            <person name="Kohler A."/>
            <person name="Barry K."/>
            <person name="LaButti K."/>
            <person name="Morin E."/>
            <person name="Salamov A."/>
            <person name="Lipzen A."/>
            <person name="Mereny Z."/>
            <person name="Hegedus B."/>
            <person name="Baldrian P."/>
            <person name="Stursova M."/>
            <person name="Weitz H."/>
            <person name="Taylor A."/>
            <person name="Grigoriev I.V."/>
            <person name="Nagy L.G."/>
            <person name="Martin F."/>
            <person name="Kauserud H."/>
        </authorList>
    </citation>
    <scope>NUCLEOTIDE SEQUENCE</scope>
    <source>
        <strain evidence="2">CBHHK188m</strain>
    </source>
</reference>
<name>A0AAD7I8G0_9AGAR</name>
<keyword evidence="1" id="KW-0732">Signal</keyword>
<proteinExistence type="predicted"/>
<organism evidence="2 3">
    <name type="scientific">Mycena maculata</name>
    <dbReference type="NCBI Taxonomy" id="230809"/>
    <lineage>
        <taxon>Eukaryota</taxon>
        <taxon>Fungi</taxon>
        <taxon>Dikarya</taxon>
        <taxon>Basidiomycota</taxon>
        <taxon>Agaricomycotina</taxon>
        <taxon>Agaricomycetes</taxon>
        <taxon>Agaricomycetidae</taxon>
        <taxon>Agaricales</taxon>
        <taxon>Marasmiineae</taxon>
        <taxon>Mycenaceae</taxon>
        <taxon>Mycena</taxon>
    </lineage>
</organism>
<feature type="signal peptide" evidence="1">
    <location>
        <begin position="1"/>
        <end position="30"/>
    </location>
</feature>
<dbReference type="Proteomes" id="UP001215280">
    <property type="component" value="Unassembled WGS sequence"/>
</dbReference>